<evidence type="ECO:0000313" key="1">
    <source>
        <dbReference type="EMBL" id="CAG6579694.1"/>
    </source>
</evidence>
<dbReference type="AlphaFoldDB" id="A0A8D8JW56"/>
<accession>A0A8D8JW56</accession>
<protein>
    <submittedName>
        <fullName evidence="1">(northern house mosquito) hypothetical protein</fullName>
    </submittedName>
</protein>
<name>A0A8D8JW56_CULPI</name>
<organism evidence="1">
    <name type="scientific">Culex pipiens</name>
    <name type="common">House mosquito</name>
    <dbReference type="NCBI Taxonomy" id="7175"/>
    <lineage>
        <taxon>Eukaryota</taxon>
        <taxon>Metazoa</taxon>
        <taxon>Ecdysozoa</taxon>
        <taxon>Arthropoda</taxon>
        <taxon>Hexapoda</taxon>
        <taxon>Insecta</taxon>
        <taxon>Pterygota</taxon>
        <taxon>Neoptera</taxon>
        <taxon>Endopterygota</taxon>
        <taxon>Diptera</taxon>
        <taxon>Nematocera</taxon>
        <taxon>Culicoidea</taxon>
        <taxon>Culicidae</taxon>
        <taxon>Culicinae</taxon>
        <taxon>Culicini</taxon>
        <taxon>Culex</taxon>
        <taxon>Culex</taxon>
    </lineage>
</organism>
<proteinExistence type="predicted"/>
<reference evidence="1" key="1">
    <citation type="submission" date="2021-05" db="EMBL/GenBank/DDBJ databases">
        <authorList>
            <person name="Alioto T."/>
            <person name="Alioto T."/>
            <person name="Gomez Garrido J."/>
        </authorList>
    </citation>
    <scope>NUCLEOTIDE SEQUENCE</scope>
</reference>
<dbReference type="EMBL" id="HBUE01302670">
    <property type="protein sequence ID" value="CAG6579694.1"/>
    <property type="molecule type" value="Transcribed_RNA"/>
</dbReference>
<dbReference type="EMBL" id="HBUE01196657">
    <property type="protein sequence ID" value="CAG6527968.1"/>
    <property type="molecule type" value="Transcribed_RNA"/>
</dbReference>
<sequence length="101" mass="11488">MVQIVIVGNAVVKLDKRLEVVRLLPQLVRNRTALGPCPRGMTVPHQWTLAGGLLTRNHVQVVQTLLVFGTSVQTALRHQVRRNRMLTGRIQWLLDARIQEH</sequence>